<dbReference type="RefSeq" id="XP_021838357.1">
    <property type="nucleotide sequence ID" value="XM_021982665.2"/>
</dbReference>
<reference evidence="3" key="2">
    <citation type="submission" date="2025-08" db="UniProtKB">
        <authorList>
            <consortium name="RefSeq"/>
        </authorList>
    </citation>
    <scope>IDENTIFICATION</scope>
    <source>
        <tissue evidence="3">Leaf</tissue>
    </source>
</reference>
<evidence type="ECO:0000313" key="2">
    <source>
        <dbReference type="Proteomes" id="UP000813463"/>
    </source>
</evidence>
<dbReference type="PROSITE" id="PS50858">
    <property type="entry name" value="BSD"/>
    <property type="match status" value="1"/>
</dbReference>
<dbReference type="GO" id="GO:0006289">
    <property type="term" value="P:nucleotide-excision repair"/>
    <property type="evidence" value="ECO:0007669"/>
    <property type="project" value="InterPro"/>
</dbReference>
<sequence length="411" mass="46503">MALRADMVPMVEMFVKYKTTIKTPGIDGVLKMSLDEFEFVPIDPTSSSRFRSPFKSIQSHRCSNEGPNNPALLNLIKNKGCGGYIFEFESFRSRDICREFVCKHIGIPKKSCQVSAIGKAGHSQELSLTRKRKQQVGLTSSLISHRINPVTDGLTNKVSFKLTPEIIHQIFAEKPAVCQAFLTNVPHKISEKDFWAKFCRAEYLLCTKNVQVAAAEAADDEELAIFFKQDDILTNEALNKIRKVDATIDLYADQADHGRTRDGNTEYYDHTDLYKRNILQEINRHGAVVLKGTPKDLKVGDTLSVAKGLARIQQVQLIDHEASEERKNRISRMTEIEDLRAHDEPLLALLGIDNHRDYFCQQQANAFRTSHSYTQEAYSCIKESISHIKSVGLYDSMIKSELAIKVMQTTE</sequence>
<dbReference type="GO" id="GO:0006360">
    <property type="term" value="P:transcription by RNA polymerase I"/>
    <property type="evidence" value="ECO:0000318"/>
    <property type="project" value="GO_Central"/>
</dbReference>
<dbReference type="GO" id="GO:0006281">
    <property type="term" value="P:DNA repair"/>
    <property type="evidence" value="ECO:0000318"/>
    <property type="project" value="GO_Central"/>
</dbReference>
<protein>
    <submittedName>
        <fullName evidence="3">General transcription and DNA repair factor IIH subunit TFB1-1</fullName>
    </submittedName>
</protein>
<proteinExistence type="predicted"/>
<dbReference type="KEGG" id="soe:110778107"/>
<reference evidence="2" key="1">
    <citation type="journal article" date="2021" name="Nat. Commun.">
        <title>Genomic analyses provide insights into spinach domestication and the genetic basis of agronomic traits.</title>
        <authorList>
            <person name="Cai X."/>
            <person name="Sun X."/>
            <person name="Xu C."/>
            <person name="Sun H."/>
            <person name="Wang X."/>
            <person name="Ge C."/>
            <person name="Zhang Z."/>
            <person name="Wang Q."/>
            <person name="Fei Z."/>
            <person name="Jiao C."/>
            <person name="Wang Q."/>
        </authorList>
    </citation>
    <scope>NUCLEOTIDE SEQUENCE [LARGE SCALE GENOMIC DNA]</scope>
    <source>
        <strain evidence="2">cv. Varoflay</strain>
    </source>
</reference>
<dbReference type="GO" id="GO:0005675">
    <property type="term" value="C:transcription factor TFIIH holo complex"/>
    <property type="evidence" value="ECO:0000318"/>
    <property type="project" value="GO_Central"/>
</dbReference>
<organism evidence="2 3">
    <name type="scientific">Spinacia oleracea</name>
    <name type="common">Spinach</name>
    <dbReference type="NCBI Taxonomy" id="3562"/>
    <lineage>
        <taxon>Eukaryota</taxon>
        <taxon>Viridiplantae</taxon>
        <taxon>Streptophyta</taxon>
        <taxon>Embryophyta</taxon>
        <taxon>Tracheophyta</taxon>
        <taxon>Spermatophyta</taxon>
        <taxon>Magnoliopsida</taxon>
        <taxon>eudicotyledons</taxon>
        <taxon>Gunneridae</taxon>
        <taxon>Pentapetalae</taxon>
        <taxon>Caryophyllales</taxon>
        <taxon>Chenopodiaceae</taxon>
        <taxon>Chenopodioideae</taxon>
        <taxon>Anserineae</taxon>
        <taxon>Spinacia</taxon>
    </lineage>
</organism>
<dbReference type="SMART" id="SM00751">
    <property type="entry name" value="BSD"/>
    <property type="match status" value="1"/>
</dbReference>
<dbReference type="PANTHER" id="PTHR12856">
    <property type="entry name" value="TRANSCRIPTION INITIATION FACTOR IIH-RELATED"/>
    <property type="match status" value="1"/>
</dbReference>
<accession>A0A9R0HWK7</accession>
<name>A0A9R0HWK7_SPIOL</name>
<dbReference type="GO" id="GO:0006366">
    <property type="term" value="P:transcription by RNA polymerase II"/>
    <property type="evidence" value="ECO:0000318"/>
    <property type="project" value="GO_Central"/>
</dbReference>
<gene>
    <name evidence="3" type="primary">LOC110778107</name>
</gene>
<dbReference type="InterPro" id="IPR005607">
    <property type="entry name" value="BSD_dom"/>
</dbReference>
<evidence type="ECO:0000259" key="1">
    <source>
        <dbReference type="PROSITE" id="PS50858"/>
    </source>
</evidence>
<feature type="domain" description="BSD" evidence="1">
    <location>
        <begin position="154"/>
        <end position="198"/>
    </location>
</feature>
<dbReference type="AlphaFoldDB" id="A0A9R0HWK7"/>
<dbReference type="GO" id="GO:0000439">
    <property type="term" value="C:transcription factor TFIIH core complex"/>
    <property type="evidence" value="ECO:0000318"/>
    <property type="project" value="GO_Central"/>
</dbReference>
<dbReference type="Pfam" id="PF03909">
    <property type="entry name" value="BSD"/>
    <property type="match status" value="1"/>
</dbReference>
<dbReference type="GeneID" id="110778107"/>
<dbReference type="Proteomes" id="UP000813463">
    <property type="component" value="Chromosome 1"/>
</dbReference>
<dbReference type="InterPro" id="IPR027079">
    <property type="entry name" value="Tfb1/GTF2H1"/>
</dbReference>
<evidence type="ECO:0000313" key="3">
    <source>
        <dbReference type="RefSeq" id="XP_021838357.1"/>
    </source>
</evidence>
<keyword evidence="2" id="KW-1185">Reference proteome</keyword>
<dbReference type="OrthoDB" id="360521at2759"/>